<reference evidence="3" key="1">
    <citation type="journal article" date="2019" name="Int. J. Syst. Evol. Microbiol.">
        <title>The Global Catalogue of Microorganisms (GCM) 10K type strain sequencing project: providing services to taxonomists for standard genome sequencing and annotation.</title>
        <authorList>
            <consortium name="The Broad Institute Genomics Platform"/>
            <consortium name="The Broad Institute Genome Sequencing Center for Infectious Disease"/>
            <person name="Wu L."/>
            <person name="Ma J."/>
        </authorList>
    </citation>
    <scope>NUCLEOTIDE SEQUENCE [LARGE SCALE GENOMIC DNA]</scope>
    <source>
        <strain evidence="3">JCM 17975</strain>
    </source>
</reference>
<dbReference type="RefSeq" id="WP_253876147.1">
    <property type="nucleotide sequence ID" value="NZ_BAABHM010000010.1"/>
</dbReference>
<dbReference type="EMBL" id="BAABHM010000010">
    <property type="protein sequence ID" value="GAA4698038.1"/>
    <property type="molecule type" value="Genomic_DNA"/>
</dbReference>
<keyword evidence="3" id="KW-1185">Reference proteome</keyword>
<comment type="caution">
    <text evidence="2">The sequence shown here is derived from an EMBL/GenBank/DDBJ whole genome shotgun (WGS) entry which is preliminary data.</text>
</comment>
<evidence type="ECO:0000313" key="3">
    <source>
        <dbReference type="Proteomes" id="UP001500843"/>
    </source>
</evidence>
<sequence>MRQVQAASDLRIAKTFRHRGRDLPLTVGERYEGSLDWLESTTLKGEQEAKTRQQKERADRVAKSSAR</sequence>
<protein>
    <submittedName>
        <fullName evidence="2">Uncharacterized protein</fullName>
    </submittedName>
</protein>
<proteinExistence type="predicted"/>
<feature type="region of interest" description="Disordered" evidence="1">
    <location>
        <begin position="44"/>
        <end position="67"/>
    </location>
</feature>
<feature type="compositionally biased region" description="Basic and acidic residues" evidence="1">
    <location>
        <begin position="45"/>
        <end position="67"/>
    </location>
</feature>
<organism evidence="2 3">
    <name type="scientific">Promicromonospora umidemergens</name>
    <dbReference type="NCBI Taxonomy" id="629679"/>
    <lineage>
        <taxon>Bacteria</taxon>
        <taxon>Bacillati</taxon>
        <taxon>Actinomycetota</taxon>
        <taxon>Actinomycetes</taxon>
        <taxon>Micrococcales</taxon>
        <taxon>Promicromonosporaceae</taxon>
        <taxon>Promicromonospora</taxon>
    </lineage>
</organism>
<evidence type="ECO:0000313" key="2">
    <source>
        <dbReference type="EMBL" id="GAA4698038.1"/>
    </source>
</evidence>
<evidence type="ECO:0000256" key="1">
    <source>
        <dbReference type="SAM" id="MobiDB-lite"/>
    </source>
</evidence>
<gene>
    <name evidence="2" type="ORF">GCM10023198_17910</name>
</gene>
<dbReference type="Proteomes" id="UP001500843">
    <property type="component" value="Unassembled WGS sequence"/>
</dbReference>
<accession>A0ABP8WZ78</accession>
<name>A0ABP8WZ78_9MICO</name>